<dbReference type="Gene3D" id="3.30.450.20">
    <property type="entry name" value="PAS domain"/>
    <property type="match status" value="1"/>
</dbReference>
<dbReference type="InterPro" id="IPR001633">
    <property type="entry name" value="EAL_dom"/>
</dbReference>
<keyword evidence="1" id="KW-0812">Transmembrane</keyword>
<dbReference type="PANTHER" id="PTHR44757:SF2">
    <property type="entry name" value="BIOFILM ARCHITECTURE MAINTENANCE PROTEIN MBAA"/>
    <property type="match status" value="1"/>
</dbReference>
<dbReference type="SUPFAM" id="SSF55073">
    <property type="entry name" value="Nucleotide cyclase"/>
    <property type="match status" value="1"/>
</dbReference>
<dbReference type="SMART" id="SM00267">
    <property type="entry name" value="GGDEF"/>
    <property type="match status" value="1"/>
</dbReference>
<dbReference type="Proteomes" id="UP000244013">
    <property type="component" value="Unassembled WGS sequence"/>
</dbReference>
<accession>A0A2T5U5R7</accession>
<protein>
    <submittedName>
        <fullName evidence="5">Diguanylate cyclase (GGDEF)-like protein</fullName>
    </submittedName>
</protein>
<dbReference type="SMART" id="SM00091">
    <property type="entry name" value="PAS"/>
    <property type="match status" value="1"/>
</dbReference>
<feature type="transmembrane region" description="Helical" evidence="1">
    <location>
        <begin position="54"/>
        <end position="73"/>
    </location>
</feature>
<dbReference type="InterPro" id="IPR035919">
    <property type="entry name" value="EAL_sf"/>
</dbReference>
<feature type="transmembrane region" description="Helical" evidence="1">
    <location>
        <begin position="114"/>
        <end position="135"/>
    </location>
</feature>
<dbReference type="InterPro" id="IPR052155">
    <property type="entry name" value="Biofilm_reg_signaling"/>
</dbReference>
<evidence type="ECO:0000256" key="1">
    <source>
        <dbReference type="PROSITE-ProRule" id="PRU00244"/>
    </source>
</evidence>
<feature type="transmembrane region" description="Helical" evidence="1">
    <location>
        <begin position="141"/>
        <end position="161"/>
    </location>
</feature>
<dbReference type="CDD" id="cd01949">
    <property type="entry name" value="GGDEF"/>
    <property type="match status" value="1"/>
</dbReference>
<organism evidence="5 6">
    <name type="scientific">Sphingomonas faeni</name>
    <dbReference type="NCBI Taxonomy" id="185950"/>
    <lineage>
        <taxon>Bacteria</taxon>
        <taxon>Pseudomonadati</taxon>
        <taxon>Pseudomonadota</taxon>
        <taxon>Alphaproteobacteria</taxon>
        <taxon>Sphingomonadales</taxon>
        <taxon>Sphingomonadaceae</taxon>
        <taxon>Sphingomonas</taxon>
    </lineage>
</organism>
<evidence type="ECO:0000313" key="5">
    <source>
        <dbReference type="EMBL" id="PTW46831.1"/>
    </source>
</evidence>
<dbReference type="PROSITE" id="PS50924">
    <property type="entry name" value="MHYT"/>
    <property type="match status" value="1"/>
</dbReference>
<dbReference type="CDD" id="cd01948">
    <property type="entry name" value="EAL"/>
    <property type="match status" value="1"/>
</dbReference>
<dbReference type="Pfam" id="PF00990">
    <property type="entry name" value="GGDEF"/>
    <property type="match status" value="1"/>
</dbReference>
<dbReference type="PROSITE" id="PS50883">
    <property type="entry name" value="EAL"/>
    <property type="match status" value="1"/>
</dbReference>
<dbReference type="InterPro" id="IPR000160">
    <property type="entry name" value="GGDEF_dom"/>
</dbReference>
<feature type="domain" description="EAL" evidence="2">
    <location>
        <begin position="534"/>
        <end position="784"/>
    </location>
</feature>
<dbReference type="OrthoDB" id="9814202at2"/>
<feature type="transmembrane region" description="Helical" evidence="1">
    <location>
        <begin position="85"/>
        <end position="107"/>
    </location>
</feature>
<dbReference type="GeneID" id="91005863"/>
<keyword evidence="1" id="KW-0472">Membrane</keyword>
<dbReference type="NCBIfam" id="TIGR00254">
    <property type="entry name" value="GGDEF"/>
    <property type="match status" value="1"/>
</dbReference>
<dbReference type="Pfam" id="PF03707">
    <property type="entry name" value="MHYT"/>
    <property type="match status" value="1"/>
</dbReference>
<dbReference type="Gene3D" id="3.30.70.270">
    <property type="match status" value="1"/>
</dbReference>
<sequence>MLPTLFNLHFQHSGYLVVVAIGICLTASWSVSLLTTDMANAPQREPLGWRHGALALAAGLGVWATHFIAILAYRPDLLLRYDPFVTTVSALVGILTVGVPIVAITRLRSHKGRIVAAGAAGAGIWCMHAVGITGMTDCIHVFSWPTNAAGLVMGTLLLSSWQINRRWSRSRPIGCLVFALSICVTHFLSLSGDLVLGSVNEVPGSVLSQGLVAACMTFAVSVTCLGSLLTFARFKTTREEEAQTLKSVMESMSDGLVFIDREGRLRHFNRRFLDLFNTPVDAIAAGLTIDQFLDVIAECRSWPPEKRALVGGGMKRWVEMDSDFDRECEMEDGRTYQMQCRSIPRQGIVLTFNDVSAERRALDNLTHLAYHDPLTGLRNRRALREEKEARIGLGKPFSLLLIDLDDFKRINDAYGHAVGDTLLIHVAAELTSLLPDDSFVARMGGDEIAIIATQLGDAAIALADTIVVRLSAPVIIDERRLLPGCSIGIAGFANDLTPDELMKRADMALYEAKRRGRRRAQPYVSGLAERLVERQHITDDLYEAVQNGGFSLAFQPVVALSSGITTGYEALIRWNHPTRGWISPDTFIPIAEDCGLIEEIGRWVIMEACRQLAGWSSHLHVAINVSAGQLKSDALLHHLTQAIMVHGVAAERVEVEITETALIDDAARTAAMLARIRRTGIKVALDDFGTGQSSLAHLRDFQFDRIKIDRSFVIEAGSDARCMAVLRATVAIGQELGVLTHAEGVETREQLELLRSIGCDAVQGYLVGRPVVPFTDAVENLVPVSVGMVPSPTGGEPAAVARIAA</sequence>
<name>A0A2T5U5R7_9SPHN</name>
<dbReference type="SMART" id="SM00052">
    <property type="entry name" value="EAL"/>
    <property type="match status" value="1"/>
</dbReference>
<comment type="caution">
    <text evidence="5">The sequence shown here is derived from an EMBL/GenBank/DDBJ whole genome shotgun (WGS) entry which is preliminary data.</text>
</comment>
<feature type="transmembrane region" description="Helical" evidence="1">
    <location>
        <begin position="12"/>
        <end position="34"/>
    </location>
</feature>
<evidence type="ECO:0000259" key="2">
    <source>
        <dbReference type="PROSITE" id="PS50883"/>
    </source>
</evidence>
<evidence type="ECO:0000259" key="3">
    <source>
        <dbReference type="PROSITE" id="PS50887"/>
    </source>
</evidence>
<dbReference type="InterPro" id="IPR043128">
    <property type="entry name" value="Rev_trsase/Diguanyl_cyclase"/>
</dbReference>
<dbReference type="EMBL" id="QAYE01000004">
    <property type="protein sequence ID" value="PTW46831.1"/>
    <property type="molecule type" value="Genomic_DNA"/>
</dbReference>
<dbReference type="InterPro" id="IPR000014">
    <property type="entry name" value="PAS"/>
</dbReference>
<evidence type="ECO:0000259" key="4">
    <source>
        <dbReference type="PROSITE" id="PS50924"/>
    </source>
</evidence>
<gene>
    <name evidence="5" type="ORF">C8J25_104168</name>
</gene>
<dbReference type="Pfam" id="PF12860">
    <property type="entry name" value="PAS_7"/>
    <property type="match status" value="1"/>
</dbReference>
<evidence type="ECO:0000313" key="6">
    <source>
        <dbReference type="Proteomes" id="UP000244013"/>
    </source>
</evidence>
<dbReference type="Gene3D" id="3.20.20.450">
    <property type="entry name" value="EAL domain"/>
    <property type="match status" value="1"/>
</dbReference>
<dbReference type="InterPro" id="IPR035965">
    <property type="entry name" value="PAS-like_dom_sf"/>
</dbReference>
<dbReference type="Pfam" id="PF00563">
    <property type="entry name" value="EAL"/>
    <property type="match status" value="1"/>
</dbReference>
<feature type="transmembrane region" description="Helical" evidence="1">
    <location>
        <begin position="173"/>
        <end position="191"/>
    </location>
</feature>
<dbReference type="PANTHER" id="PTHR44757">
    <property type="entry name" value="DIGUANYLATE CYCLASE DGCP"/>
    <property type="match status" value="1"/>
</dbReference>
<dbReference type="SUPFAM" id="SSF141868">
    <property type="entry name" value="EAL domain-like"/>
    <property type="match status" value="1"/>
</dbReference>
<reference evidence="5 6" key="1">
    <citation type="submission" date="2018-04" db="EMBL/GenBank/DDBJ databases">
        <title>Genomic Encyclopedia of Type Strains, Phase III (KMG-III): the genomes of soil and plant-associated and newly described type strains.</title>
        <authorList>
            <person name="Whitman W."/>
        </authorList>
    </citation>
    <scope>NUCLEOTIDE SEQUENCE [LARGE SCALE GENOMIC DNA]</scope>
    <source>
        <strain evidence="5 6">MA-olki</strain>
    </source>
</reference>
<feature type="domain" description="MHYT" evidence="4">
    <location>
        <begin position="12"/>
        <end position="196"/>
    </location>
</feature>
<dbReference type="GO" id="GO:0016020">
    <property type="term" value="C:membrane"/>
    <property type="evidence" value="ECO:0007669"/>
    <property type="project" value="UniProtKB-UniRule"/>
</dbReference>
<dbReference type="InterPro" id="IPR029787">
    <property type="entry name" value="Nucleotide_cyclase"/>
</dbReference>
<feature type="domain" description="GGDEF" evidence="3">
    <location>
        <begin position="395"/>
        <end position="525"/>
    </location>
</feature>
<dbReference type="RefSeq" id="WP_107954148.1">
    <property type="nucleotide sequence ID" value="NZ_QAYE01000004.1"/>
</dbReference>
<dbReference type="SUPFAM" id="SSF55785">
    <property type="entry name" value="PYP-like sensor domain (PAS domain)"/>
    <property type="match status" value="1"/>
</dbReference>
<dbReference type="AlphaFoldDB" id="A0A2T5U5R7"/>
<proteinExistence type="predicted"/>
<keyword evidence="1" id="KW-1133">Transmembrane helix</keyword>
<feature type="transmembrane region" description="Helical" evidence="1">
    <location>
        <begin position="211"/>
        <end position="232"/>
    </location>
</feature>
<dbReference type="PROSITE" id="PS50887">
    <property type="entry name" value="GGDEF"/>
    <property type="match status" value="1"/>
</dbReference>
<dbReference type="InterPro" id="IPR005330">
    <property type="entry name" value="MHYT_dom"/>
</dbReference>